<keyword evidence="2" id="KW-0732">Signal</keyword>
<dbReference type="InterPro" id="IPR036236">
    <property type="entry name" value="Znf_C2H2_sf"/>
</dbReference>
<evidence type="ECO:0000256" key="1">
    <source>
        <dbReference type="PROSITE-ProRule" id="PRU00042"/>
    </source>
</evidence>
<proteinExistence type="predicted"/>
<feature type="domain" description="C2H2-type" evidence="3">
    <location>
        <begin position="62"/>
        <end position="89"/>
    </location>
</feature>
<evidence type="ECO:0000259" key="3">
    <source>
        <dbReference type="PROSITE" id="PS50157"/>
    </source>
</evidence>
<dbReference type="GeneID" id="112126291"/>
<dbReference type="PROSITE" id="PS50157">
    <property type="entry name" value="ZINC_FINGER_C2H2_2"/>
    <property type="match status" value="1"/>
</dbReference>
<feature type="chain" id="PRO_5035182202" description="C2H2-type domain-containing protein" evidence="2">
    <location>
        <begin position="19"/>
        <end position="137"/>
    </location>
</feature>
<evidence type="ECO:0000256" key="2">
    <source>
        <dbReference type="SAM" id="SignalP"/>
    </source>
</evidence>
<dbReference type="SUPFAM" id="SSF57667">
    <property type="entry name" value="beta-beta-alpha zinc fingers"/>
    <property type="match status" value="1"/>
</dbReference>
<dbReference type="KEGG" id="clec:112126291"/>
<dbReference type="SMART" id="SM00355">
    <property type="entry name" value="ZnF_C2H2"/>
    <property type="match status" value="2"/>
</dbReference>
<keyword evidence="1" id="KW-0479">Metal-binding</keyword>
<feature type="signal peptide" evidence="2">
    <location>
        <begin position="1"/>
        <end position="18"/>
    </location>
</feature>
<keyword evidence="5" id="KW-1185">Reference proteome</keyword>
<reference evidence="4" key="1">
    <citation type="submission" date="2022-01" db="UniProtKB">
        <authorList>
            <consortium name="EnsemblMetazoa"/>
        </authorList>
    </citation>
    <scope>IDENTIFICATION</scope>
</reference>
<keyword evidence="1" id="KW-0862">Zinc</keyword>
<protein>
    <recommendedName>
        <fullName evidence="3">C2H2-type domain-containing protein</fullName>
    </recommendedName>
</protein>
<dbReference type="AlphaFoldDB" id="A0A8I6SCQ3"/>
<dbReference type="EnsemblMetazoa" id="XM_024225089.1">
    <property type="protein sequence ID" value="XP_024080857.1"/>
    <property type="gene ID" value="LOC112126291"/>
</dbReference>
<organism evidence="4 5">
    <name type="scientific">Cimex lectularius</name>
    <name type="common">Bed bug</name>
    <name type="synonym">Acanthia lectularia</name>
    <dbReference type="NCBI Taxonomy" id="79782"/>
    <lineage>
        <taxon>Eukaryota</taxon>
        <taxon>Metazoa</taxon>
        <taxon>Ecdysozoa</taxon>
        <taxon>Arthropoda</taxon>
        <taxon>Hexapoda</taxon>
        <taxon>Insecta</taxon>
        <taxon>Pterygota</taxon>
        <taxon>Neoptera</taxon>
        <taxon>Paraneoptera</taxon>
        <taxon>Hemiptera</taxon>
        <taxon>Heteroptera</taxon>
        <taxon>Panheteroptera</taxon>
        <taxon>Cimicomorpha</taxon>
        <taxon>Cimicidae</taxon>
        <taxon>Cimex</taxon>
    </lineage>
</organism>
<accession>A0A8I6SCQ3</accession>
<sequence length="137" mass="15925">MRTTARVCLSLLQLQVHAETASENPFLLQTPGQKNLVAQAFGQNVSKILNRASEERTADKRFPCPVCWKTYKYQRSLSRHRKFECGKLPSFYCPFCSHKSKLKEHLKSHVMMKHPTERQMWPFIARPPPKPPCTNIK</sequence>
<dbReference type="Gene3D" id="3.30.160.60">
    <property type="entry name" value="Classic Zinc Finger"/>
    <property type="match status" value="1"/>
</dbReference>
<dbReference type="OrthoDB" id="6571533at2759"/>
<dbReference type="Proteomes" id="UP000494040">
    <property type="component" value="Unassembled WGS sequence"/>
</dbReference>
<keyword evidence="1" id="KW-0863">Zinc-finger</keyword>
<dbReference type="GO" id="GO:0008270">
    <property type="term" value="F:zinc ion binding"/>
    <property type="evidence" value="ECO:0007669"/>
    <property type="project" value="UniProtKB-KW"/>
</dbReference>
<evidence type="ECO:0000313" key="5">
    <source>
        <dbReference type="Proteomes" id="UP000494040"/>
    </source>
</evidence>
<name>A0A8I6SCQ3_CIMLE</name>
<evidence type="ECO:0000313" key="4">
    <source>
        <dbReference type="EnsemblMetazoa" id="XP_024080857.1"/>
    </source>
</evidence>
<dbReference type="InterPro" id="IPR013087">
    <property type="entry name" value="Znf_C2H2_type"/>
</dbReference>
<dbReference type="RefSeq" id="XP_024080857.1">
    <property type="nucleotide sequence ID" value="XM_024225089.1"/>
</dbReference>